<evidence type="ECO:0000313" key="7">
    <source>
        <dbReference type="Proteomes" id="UP000559117"/>
    </source>
</evidence>
<dbReference type="EMBL" id="JACHFH010000026">
    <property type="protein sequence ID" value="MBB5336858.1"/>
    <property type="molecule type" value="Genomic_DNA"/>
</dbReference>
<dbReference type="FunFam" id="3.40.50.1970:FF:000003">
    <property type="entry name" value="Alcohol dehydrogenase, iron-containing"/>
    <property type="match status" value="1"/>
</dbReference>
<dbReference type="GO" id="GO:0004022">
    <property type="term" value="F:alcohol dehydrogenase (NAD+) activity"/>
    <property type="evidence" value="ECO:0007669"/>
    <property type="project" value="TreeGrafter"/>
</dbReference>
<dbReference type="InterPro" id="IPR056798">
    <property type="entry name" value="ADH_Fe_C"/>
</dbReference>
<dbReference type="PANTHER" id="PTHR11496:SF102">
    <property type="entry name" value="ALCOHOL DEHYDROGENASE 4"/>
    <property type="match status" value="1"/>
</dbReference>
<evidence type="ECO:0000256" key="3">
    <source>
        <dbReference type="ARBA" id="ARBA00023027"/>
    </source>
</evidence>
<dbReference type="PANTHER" id="PTHR11496">
    <property type="entry name" value="ALCOHOL DEHYDROGENASE"/>
    <property type="match status" value="1"/>
</dbReference>
<gene>
    <name evidence="6" type="ORF">HNR32_002013</name>
</gene>
<dbReference type="Gene3D" id="3.40.50.1970">
    <property type="match status" value="1"/>
</dbReference>
<keyword evidence="7" id="KW-1185">Reference proteome</keyword>
<dbReference type="Pfam" id="PF25137">
    <property type="entry name" value="ADH_Fe_C"/>
    <property type="match status" value="1"/>
</dbReference>
<dbReference type="InterPro" id="IPR001670">
    <property type="entry name" value="ADH_Fe/GldA"/>
</dbReference>
<dbReference type="PROSITE" id="PS00060">
    <property type="entry name" value="ADH_IRON_2"/>
    <property type="match status" value="1"/>
</dbReference>
<dbReference type="GO" id="GO:0046872">
    <property type="term" value="F:metal ion binding"/>
    <property type="evidence" value="ECO:0007669"/>
    <property type="project" value="InterPro"/>
</dbReference>
<protein>
    <submittedName>
        <fullName evidence="6">Alcohol dehydrogenase class IV</fullName>
    </submittedName>
</protein>
<evidence type="ECO:0000313" key="6">
    <source>
        <dbReference type="EMBL" id="MBB5336858.1"/>
    </source>
</evidence>
<dbReference type="Proteomes" id="UP000559117">
    <property type="component" value="Unassembled WGS sequence"/>
</dbReference>
<dbReference type="Gene3D" id="1.20.1090.10">
    <property type="entry name" value="Dehydroquinate synthase-like - alpha domain"/>
    <property type="match status" value="1"/>
</dbReference>
<name>A0A840UQ74_9FIRM</name>
<dbReference type="RefSeq" id="WP_183862179.1">
    <property type="nucleotide sequence ID" value="NZ_JACHFH010000026.1"/>
</dbReference>
<evidence type="ECO:0000259" key="5">
    <source>
        <dbReference type="Pfam" id="PF25137"/>
    </source>
</evidence>
<comment type="similarity">
    <text evidence="1">Belongs to the iron-containing alcohol dehydrogenase family.</text>
</comment>
<dbReference type="InterPro" id="IPR018211">
    <property type="entry name" value="ADH_Fe_CS"/>
</dbReference>
<dbReference type="Pfam" id="PF00465">
    <property type="entry name" value="Fe-ADH"/>
    <property type="match status" value="1"/>
</dbReference>
<reference evidence="6 7" key="1">
    <citation type="submission" date="2020-08" db="EMBL/GenBank/DDBJ databases">
        <title>Genomic Encyclopedia of Type Strains, Phase IV (KMG-IV): sequencing the most valuable type-strain genomes for metagenomic binning, comparative biology and taxonomic classification.</title>
        <authorList>
            <person name="Goeker M."/>
        </authorList>
    </citation>
    <scope>NUCLEOTIDE SEQUENCE [LARGE SCALE GENOMIC DNA]</scope>
    <source>
        <strain evidence="6 7">DSM 24661</strain>
    </source>
</reference>
<accession>A0A840UQ74</accession>
<dbReference type="SUPFAM" id="SSF56796">
    <property type="entry name" value="Dehydroquinate synthase-like"/>
    <property type="match status" value="1"/>
</dbReference>
<keyword evidence="3" id="KW-0520">NAD</keyword>
<proteinExistence type="inferred from homology"/>
<dbReference type="CDD" id="cd17814">
    <property type="entry name" value="Fe-ADH-like"/>
    <property type="match status" value="1"/>
</dbReference>
<keyword evidence="2" id="KW-0560">Oxidoreductase</keyword>
<dbReference type="InterPro" id="IPR039697">
    <property type="entry name" value="Alcohol_dehydrogenase_Fe"/>
</dbReference>
<feature type="domain" description="Alcohol dehydrogenase iron-type/glycerol dehydrogenase GldA" evidence="4">
    <location>
        <begin position="18"/>
        <end position="185"/>
    </location>
</feature>
<evidence type="ECO:0000259" key="4">
    <source>
        <dbReference type="Pfam" id="PF00465"/>
    </source>
</evidence>
<feature type="domain" description="Fe-containing alcohol dehydrogenase-like C-terminal" evidence="5">
    <location>
        <begin position="196"/>
        <end position="317"/>
    </location>
</feature>
<organism evidence="6 7">
    <name type="scientific">Pectinatus brassicae</name>
    <dbReference type="NCBI Taxonomy" id="862415"/>
    <lineage>
        <taxon>Bacteria</taxon>
        <taxon>Bacillati</taxon>
        <taxon>Bacillota</taxon>
        <taxon>Negativicutes</taxon>
        <taxon>Selenomonadales</taxon>
        <taxon>Selenomonadaceae</taxon>
        <taxon>Pectinatus</taxon>
    </lineage>
</organism>
<evidence type="ECO:0000256" key="2">
    <source>
        <dbReference type="ARBA" id="ARBA00023002"/>
    </source>
</evidence>
<dbReference type="AlphaFoldDB" id="A0A840UQ74"/>
<comment type="caution">
    <text evidence="6">The sequence shown here is derived from an EMBL/GenBank/DDBJ whole genome shotgun (WGS) entry which is preliminary data.</text>
</comment>
<sequence length="318" mass="34330">MNKNHTYFFELRKFVAPEFVFGLNSRHLVGRYAANFGAHKVLLVSDKSLDDETNWVRDVEQSLTKAGISYVKFLRITPNPRSEEVMEGARLFADEQCNGLIALGGGSVMDCAKGIGIVSANGSNILDFEGVDKIPHAMPLLICLPTTSGSASEVSQFSIILDEKRKCKIAIVSKAVVPDVALLDPEVTVTMNPYLTACCGMDTLTHAIEAYVSNASSPITDLHALEAIKLVWEALPEVIKKPDDVGWRAQMMLASLQAGLAFSNAILGAAHAMAHSLGGFLDLAHGECNAILLGPVIQYNYSACPEKFQAIGKMMGID</sequence>
<evidence type="ECO:0000256" key="1">
    <source>
        <dbReference type="ARBA" id="ARBA00007358"/>
    </source>
</evidence>